<dbReference type="GO" id="GO:0048471">
    <property type="term" value="C:perinuclear region of cytoplasm"/>
    <property type="evidence" value="ECO:0007669"/>
    <property type="project" value="TreeGrafter"/>
</dbReference>
<organism evidence="4 5">
    <name type="scientific">Astyanax mexicanus</name>
    <name type="common">Blind cave fish</name>
    <name type="synonym">Astyanax fasciatus mexicanus</name>
    <dbReference type="NCBI Taxonomy" id="7994"/>
    <lineage>
        <taxon>Eukaryota</taxon>
        <taxon>Metazoa</taxon>
        <taxon>Chordata</taxon>
        <taxon>Craniata</taxon>
        <taxon>Vertebrata</taxon>
        <taxon>Euteleostomi</taxon>
        <taxon>Actinopterygii</taxon>
        <taxon>Neopterygii</taxon>
        <taxon>Teleostei</taxon>
        <taxon>Ostariophysi</taxon>
        <taxon>Characiformes</taxon>
        <taxon>Characoidei</taxon>
        <taxon>Acestrorhamphidae</taxon>
        <taxon>Acestrorhamphinae</taxon>
        <taxon>Astyanax</taxon>
    </lineage>
</organism>
<evidence type="ECO:0000313" key="4">
    <source>
        <dbReference type="Ensembl" id="ENSAMXP00005057709.1"/>
    </source>
</evidence>
<dbReference type="GO" id="GO:0048306">
    <property type="term" value="F:calcium-dependent protein binding"/>
    <property type="evidence" value="ECO:0007669"/>
    <property type="project" value="TreeGrafter"/>
</dbReference>
<dbReference type="AlphaFoldDB" id="A0A8B9RPM8"/>
<sequence>MEGAIKTVVSVFLKFAKGKENLGGKEFQTLVEKQLNNIMTDAENSKAVTKMRQDLDENKDGKISFQEYMILVGELAQQYSHQCCSENERSLMHYDWFFFLFKVLLYTFGCSA</sequence>
<feature type="domain" description="EF-hand" evidence="3">
    <location>
        <begin position="43"/>
        <end position="78"/>
    </location>
</feature>
<evidence type="ECO:0000259" key="3">
    <source>
        <dbReference type="PROSITE" id="PS50222"/>
    </source>
</evidence>
<name>A0A8B9RPM8_ASTMX</name>
<keyword evidence="1" id="KW-0479">Metal-binding</keyword>
<dbReference type="InterPro" id="IPR011992">
    <property type="entry name" value="EF-hand-dom_pair"/>
</dbReference>
<dbReference type="OrthoDB" id="8961427at2759"/>
<evidence type="ECO:0000313" key="5">
    <source>
        <dbReference type="Proteomes" id="UP000694621"/>
    </source>
</evidence>
<dbReference type="PROSITE" id="PS00018">
    <property type="entry name" value="EF_HAND_1"/>
    <property type="match status" value="1"/>
</dbReference>
<dbReference type="PANTHER" id="PTHR11639:SF115">
    <property type="entry name" value="S100 CALCIUM-BINDING PROTEIN U-RELATED"/>
    <property type="match status" value="1"/>
</dbReference>
<reference evidence="4" key="1">
    <citation type="submission" date="2025-08" db="UniProtKB">
        <authorList>
            <consortium name="Ensembl"/>
        </authorList>
    </citation>
    <scope>IDENTIFICATION</scope>
</reference>
<dbReference type="GO" id="GO:0005509">
    <property type="term" value="F:calcium ion binding"/>
    <property type="evidence" value="ECO:0007669"/>
    <property type="project" value="InterPro"/>
</dbReference>
<proteinExistence type="predicted"/>
<dbReference type="SUPFAM" id="SSF47473">
    <property type="entry name" value="EF-hand"/>
    <property type="match status" value="1"/>
</dbReference>
<keyword evidence="2" id="KW-0106">Calcium</keyword>
<dbReference type="Gene3D" id="1.10.238.10">
    <property type="entry name" value="EF-hand"/>
    <property type="match status" value="1"/>
</dbReference>
<dbReference type="InterPro" id="IPR018247">
    <property type="entry name" value="EF_Hand_1_Ca_BS"/>
</dbReference>
<dbReference type="InterPro" id="IPR002048">
    <property type="entry name" value="EF_hand_dom"/>
</dbReference>
<dbReference type="Ensembl" id="ENSAMXT00005062345.1">
    <property type="protein sequence ID" value="ENSAMXP00005057709.1"/>
    <property type="gene ID" value="ENSAMXG00005025462.1"/>
</dbReference>
<evidence type="ECO:0000256" key="1">
    <source>
        <dbReference type="ARBA" id="ARBA00022723"/>
    </source>
</evidence>
<protein>
    <recommendedName>
        <fullName evidence="3">EF-hand domain-containing protein</fullName>
    </recommendedName>
</protein>
<dbReference type="GO" id="GO:0005615">
    <property type="term" value="C:extracellular space"/>
    <property type="evidence" value="ECO:0007669"/>
    <property type="project" value="TreeGrafter"/>
</dbReference>
<evidence type="ECO:0000256" key="2">
    <source>
        <dbReference type="ARBA" id="ARBA00022837"/>
    </source>
</evidence>
<dbReference type="InterPro" id="IPR013787">
    <property type="entry name" value="S100_Ca-bd_sub"/>
</dbReference>
<accession>A0A8B9RPM8</accession>
<dbReference type="Pfam" id="PF01023">
    <property type="entry name" value="S_100"/>
    <property type="match status" value="1"/>
</dbReference>
<dbReference type="Proteomes" id="UP000694621">
    <property type="component" value="Unplaced"/>
</dbReference>
<dbReference type="PROSITE" id="PS50222">
    <property type="entry name" value="EF_HAND_2"/>
    <property type="match status" value="1"/>
</dbReference>
<dbReference type="SMART" id="SM01394">
    <property type="entry name" value="S_100"/>
    <property type="match status" value="1"/>
</dbReference>
<dbReference type="PANTHER" id="PTHR11639">
    <property type="entry name" value="S100 CALCIUM-BINDING PROTEIN"/>
    <property type="match status" value="1"/>
</dbReference>